<evidence type="ECO:0000256" key="1">
    <source>
        <dbReference type="SAM" id="SignalP"/>
    </source>
</evidence>
<comment type="caution">
    <text evidence="2">The sequence shown here is derived from an EMBL/GenBank/DDBJ whole genome shotgun (WGS) entry which is preliminary data.</text>
</comment>
<feature type="chain" id="PRO_5016377572" evidence="1">
    <location>
        <begin position="26"/>
        <end position="266"/>
    </location>
</feature>
<keyword evidence="3" id="KW-1185">Reference proteome</keyword>
<dbReference type="AlphaFoldDB" id="A0A316FYP1"/>
<organism evidence="2 3">
    <name type="scientific">Pleionea mediterranea</name>
    <dbReference type="NCBI Taxonomy" id="523701"/>
    <lineage>
        <taxon>Bacteria</taxon>
        <taxon>Pseudomonadati</taxon>
        <taxon>Pseudomonadota</taxon>
        <taxon>Gammaproteobacteria</taxon>
        <taxon>Oceanospirillales</taxon>
        <taxon>Pleioneaceae</taxon>
        <taxon>Pleionea</taxon>
    </lineage>
</organism>
<dbReference type="OrthoDB" id="9805492at2"/>
<evidence type="ECO:0000313" key="3">
    <source>
        <dbReference type="Proteomes" id="UP000245790"/>
    </source>
</evidence>
<keyword evidence="1" id="KW-0732">Signal</keyword>
<dbReference type="Proteomes" id="UP000245790">
    <property type="component" value="Unassembled WGS sequence"/>
</dbReference>
<reference evidence="2 3" key="1">
    <citation type="submission" date="2018-05" db="EMBL/GenBank/DDBJ databases">
        <title>Genomic Encyclopedia of Type Strains, Phase IV (KMG-IV): sequencing the most valuable type-strain genomes for metagenomic binning, comparative biology and taxonomic classification.</title>
        <authorList>
            <person name="Goeker M."/>
        </authorList>
    </citation>
    <scope>NUCLEOTIDE SEQUENCE [LARGE SCALE GENOMIC DNA]</scope>
    <source>
        <strain evidence="2 3">DSM 25350</strain>
    </source>
</reference>
<gene>
    <name evidence="2" type="ORF">C8D97_10236</name>
</gene>
<protein>
    <submittedName>
        <fullName evidence="2">Uncharacterized protein DUF3530</fullName>
    </submittedName>
</protein>
<accession>A0A316FYP1</accession>
<name>A0A316FYP1_9GAMM</name>
<dbReference type="InterPro" id="IPR022529">
    <property type="entry name" value="DUF3530"/>
</dbReference>
<feature type="signal peptide" evidence="1">
    <location>
        <begin position="1"/>
        <end position="25"/>
    </location>
</feature>
<evidence type="ECO:0000313" key="2">
    <source>
        <dbReference type="EMBL" id="PWK53648.1"/>
    </source>
</evidence>
<dbReference type="EMBL" id="QGGU01000002">
    <property type="protein sequence ID" value="PWK53648.1"/>
    <property type="molecule type" value="Genomic_DNA"/>
</dbReference>
<dbReference type="RefSeq" id="WP_109761722.1">
    <property type="nucleotide sequence ID" value="NZ_QGGU01000002.1"/>
</dbReference>
<proteinExistence type="predicted"/>
<sequence length="266" mass="30045">MPSMKVLTTLFLNCLFLLHVTSLYAAESTNQSNSSTTKPLPSREQLIASNYPDEQVIWLNADTQQGLLIHHPNTFEKNYGKILVVSDSGSTTKTPGFNKKISQDLPSLGWNVYHLYQPQTDQLDNSSISNQVDFKVQMNQALNIVLQSSNYKTYILVKNDAITAFFSLIDSQPTTIDGVIIVASQSMDFSSEKNLNNLIKLTVPIYVYTPSNTSDQTKSWLINLKKRSKQPFTHYKIPNHYLIDSDAAFFANRIHGWLKTQTQSSQ</sequence>
<dbReference type="Pfam" id="PF12048">
    <property type="entry name" value="DUF3530"/>
    <property type="match status" value="1"/>
</dbReference>